<feature type="transmembrane region" description="Helical" evidence="12">
    <location>
        <begin position="62"/>
        <end position="80"/>
    </location>
</feature>
<proteinExistence type="inferred from homology"/>
<keyword evidence="12" id="KW-0813">Transport</keyword>
<dbReference type="NCBIfam" id="TIGR00494">
    <property type="entry name" value="crcB"/>
    <property type="match status" value="1"/>
</dbReference>
<evidence type="ECO:0000256" key="11">
    <source>
        <dbReference type="ARBA" id="ARBA00035585"/>
    </source>
</evidence>
<dbReference type="Proteomes" id="UP000599009">
    <property type="component" value="Unassembled WGS sequence"/>
</dbReference>
<comment type="subcellular location">
    <subcellularLocation>
        <location evidence="1 12">Cell membrane</location>
        <topology evidence="1 12">Multi-pass membrane protein</topology>
    </subcellularLocation>
</comment>
<comment type="caution">
    <text evidence="13">The sequence shown here is derived from an EMBL/GenBank/DDBJ whole genome shotgun (WGS) entry which is preliminary data.</text>
</comment>
<comment type="function">
    <text evidence="12">Fluoride-specific ion channel. Important for reducing fluoride concentration in the cell, thus reducing its toxicity.</text>
</comment>
<evidence type="ECO:0000256" key="9">
    <source>
        <dbReference type="ARBA" id="ARBA00023303"/>
    </source>
</evidence>
<feature type="binding site" evidence="12">
    <location>
        <position position="73"/>
    </location>
    <ligand>
        <name>Na(+)</name>
        <dbReference type="ChEBI" id="CHEBI:29101"/>
        <note>structural</note>
    </ligand>
</feature>
<evidence type="ECO:0000256" key="2">
    <source>
        <dbReference type="ARBA" id="ARBA00022475"/>
    </source>
</evidence>
<name>A0ABQ2EN88_9GAMM</name>
<reference evidence="14" key="1">
    <citation type="journal article" date="2019" name="Int. J. Syst. Evol. Microbiol.">
        <title>The Global Catalogue of Microorganisms (GCM) 10K type strain sequencing project: providing services to taxonomists for standard genome sequencing and annotation.</title>
        <authorList>
            <consortium name="The Broad Institute Genomics Platform"/>
            <consortium name="The Broad Institute Genome Sequencing Center for Infectious Disease"/>
            <person name="Wu L."/>
            <person name="Ma J."/>
        </authorList>
    </citation>
    <scope>NUCLEOTIDE SEQUENCE [LARGE SCALE GENOMIC DNA]</scope>
    <source>
        <strain evidence="14">CGMCC 1.8985</strain>
    </source>
</reference>
<protein>
    <recommendedName>
        <fullName evidence="12">Fluoride-specific ion channel FluC</fullName>
    </recommendedName>
</protein>
<evidence type="ECO:0000313" key="13">
    <source>
        <dbReference type="EMBL" id="GGK17013.1"/>
    </source>
</evidence>
<keyword evidence="3" id="KW-0997">Cell inner membrane</keyword>
<organism evidence="13 14">
    <name type="scientific">Luteimonas terricola</name>
    <dbReference type="NCBI Taxonomy" id="645597"/>
    <lineage>
        <taxon>Bacteria</taxon>
        <taxon>Pseudomonadati</taxon>
        <taxon>Pseudomonadota</taxon>
        <taxon>Gammaproteobacteria</taxon>
        <taxon>Lysobacterales</taxon>
        <taxon>Lysobacteraceae</taxon>
        <taxon>Luteimonas</taxon>
    </lineage>
</organism>
<evidence type="ECO:0000256" key="1">
    <source>
        <dbReference type="ARBA" id="ARBA00004651"/>
    </source>
</evidence>
<keyword evidence="12" id="KW-0479">Metal-binding</keyword>
<keyword evidence="5 12" id="KW-1133">Transmembrane helix</keyword>
<evidence type="ECO:0000256" key="6">
    <source>
        <dbReference type="ARBA" id="ARBA00023053"/>
    </source>
</evidence>
<comment type="activity regulation">
    <text evidence="12">Na(+) is not transported, but it plays an essential structural role and its presence is essential for fluoride channel function.</text>
</comment>
<dbReference type="EMBL" id="BMME01000003">
    <property type="protein sequence ID" value="GGK17013.1"/>
    <property type="molecule type" value="Genomic_DNA"/>
</dbReference>
<keyword evidence="4 12" id="KW-0812">Transmembrane</keyword>
<dbReference type="PANTHER" id="PTHR28259">
    <property type="entry name" value="FLUORIDE EXPORT PROTEIN 1-RELATED"/>
    <property type="match status" value="1"/>
</dbReference>
<evidence type="ECO:0000256" key="7">
    <source>
        <dbReference type="ARBA" id="ARBA00023065"/>
    </source>
</evidence>
<feature type="binding site" evidence="12">
    <location>
        <position position="70"/>
    </location>
    <ligand>
        <name>Na(+)</name>
        <dbReference type="ChEBI" id="CHEBI:29101"/>
        <note>structural</note>
    </ligand>
</feature>
<dbReference type="Pfam" id="PF02537">
    <property type="entry name" value="CRCB"/>
    <property type="match status" value="1"/>
</dbReference>
<comment type="catalytic activity">
    <reaction evidence="11">
        <text>fluoride(in) = fluoride(out)</text>
        <dbReference type="Rhea" id="RHEA:76159"/>
        <dbReference type="ChEBI" id="CHEBI:17051"/>
    </reaction>
    <physiologicalReaction direction="left-to-right" evidence="11">
        <dbReference type="Rhea" id="RHEA:76160"/>
    </physiologicalReaction>
</comment>
<evidence type="ECO:0000256" key="10">
    <source>
        <dbReference type="ARBA" id="ARBA00035120"/>
    </source>
</evidence>
<dbReference type="PANTHER" id="PTHR28259:SF1">
    <property type="entry name" value="FLUORIDE EXPORT PROTEIN 1-RELATED"/>
    <property type="match status" value="1"/>
</dbReference>
<keyword evidence="2 12" id="KW-1003">Cell membrane</keyword>
<feature type="transmembrane region" description="Helical" evidence="12">
    <location>
        <begin position="92"/>
        <end position="113"/>
    </location>
</feature>
<evidence type="ECO:0000256" key="4">
    <source>
        <dbReference type="ARBA" id="ARBA00022692"/>
    </source>
</evidence>
<comment type="similarity">
    <text evidence="10 12">Belongs to the fluoride channel Fluc/FEX (TC 1.A.43) family.</text>
</comment>
<sequence length="121" mass="12407">MWVGLGGFIGSVARYAVSVGLGAAPADRFPWATFAVNCLGCLLIGLLVGALAKASVSEPVRLFLVTGILGGFTTFSAFGLESLTLLRRGETSLALLYILGSVLVGVAAVWLGLRFTSGAEA</sequence>
<dbReference type="InterPro" id="IPR003691">
    <property type="entry name" value="FluC"/>
</dbReference>
<dbReference type="HAMAP" id="MF_00454">
    <property type="entry name" value="FluC"/>
    <property type="match status" value="1"/>
</dbReference>
<evidence type="ECO:0000256" key="12">
    <source>
        <dbReference type="HAMAP-Rule" id="MF_00454"/>
    </source>
</evidence>
<keyword evidence="8 12" id="KW-0472">Membrane</keyword>
<evidence type="ECO:0000313" key="14">
    <source>
        <dbReference type="Proteomes" id="UP000599009"/>
    </source>
</evidence>
<feature type="transmembrane region" description="Helical" evidence="12">
    <location>
        <begin position="28"/>
        <end position="50"/>
    </location>
</feature>
<keyword evidence="9 12" id="KW-0407">Ion channel</keyword>
<accession>A0ABQ2EN88</accession>
<keyword evidence="6 12" id="KW-0915">Sodium</keyword>
<evidence type="ECO:0000256" key="3">
    <source>
        <dbReference type="ARBA" id="ARBA00022519"/>
    </source>
</evidence>
<gene>
    <name evidence="12 13" type="primary">crcB</name>
    <name evidence="12" type="synonym">fluC</name>
    <name evidence="13" type="ORF">GCM10011394_27800</name>
</gene>
<keyword evidence="14" id="KW-1185">Reference proteome</keyword>
<evidence type="ECO:0000256" key="8">
    <source>
        <dbReference type="ARBA" id="ARBA00023136"/>
    </source>
</evidence>
<keyword evidence="7 12" id="KW-0406">Ion transport</keyword>
<evidence type="ECO:0000256" key="5">
    <source>
        <dbReference type="ARBA" id="ARBA00022989"/>
    </source>
</evidence>